<proteinExistence type="predicted"/>
<protein>
    <submittedName>
        <fullName evidence="2">Uncharacterized protein</fullName>
    </submittedName>
</protein>
<accession>A0ABS5BUV9</accession>
<keyword evidence="3" id="KW-1185">Reference proteome</keyword>
<gene>
    <name evidence="2" type="ORF">J8F10_19900</name>
</gene>
<keyword evidence="1" id="KW-0732">Signal</keyword>
<organism evidence="2 3">
    <name type="scientific">Gemmata palustris</name>
    <dbReference type="NCBI Taxonomy" id="2822762"/>
    <lineage>
        <taxon>Bacteria</taxon>
        <taxon>Pseudomonadati</taxon>
        <taxon>Planctomycetota</taxon>
        <taxon>Planctomycetia</taxon>
        <taxon>Gemmatales</taxon>
        <taxon>Gemmataceae</taxon>
        <taxon>Gemmata</taxon>
    </lineage>
</organism>
<reference evidence="2 3" key="1">
    <citation type="submission" date="2021-04" db="EMBL/GenBank/DDBJ databases">
        <authorList>
            <person name="Ivanova A."/>
        </authorList>
    </citation>
    <scope>NUCLEOTIDE SEQUENCE [LARGE SCALE GENOMIC DNA]</scope>
    <source>
        <strain evidence="2 3">G18</strain>
    </source>
</reference>
<feature type="chain" id="PRO_5045443573" evidence="1">
    <location>
        <begin position="21"/>
        <end position="162"/>
    </location>
</feature>
<evidence type="ECO:0000313" key="3">
    <source>
        <dbReference type="Proteomes" id="UP000676565"/>
    </source>
</evidence>
<comment type="caution">
    <text evidence="2">The sequence shown here is derived from an EMBL/GenBank/DDBJ whole genome shotgun (WGS) entry which is preliminary data.</text>
</comment>
<dbReference type="EMBL" id="JAGKQQ010000001">
    <property type="protein sequence ID" value="MBP3957517.1"/>
    <property type="molecule type" value="Genomic_DNA"/>
</dbReference>
<dbReference type="Proteomes" id="UP000676565">
    <property type="component" value="Unassembled WGS sequence"/>
</dbReference>
<sequence>MARFALIAVGLIAFSVPVRAADEAKGEKVTYTVFDAYFEKNNSGLKGNETYTALTSKDGFEKVFAARPPLMGGKKPVLLAADAFDKQFVAVVVKRGPAITTYQVEAVKLDKDGTLYVQYKAESGPAGTATFASPLIVSIPKEGAKKVAFIENGKAVSTVDVK</sequence>
<dbReference type="RefSeq" id="WP_210656636.1">
    <property type="nucleotide sequence ID" value="NZ_JAGKQQ010000001.1"/>
</dbReference>
<evidence type="ECO:0000313" key="2">
    <source>
        <dbReference type="EMBL" id="MBP3957517.1"/>
    </source>
</evidence>
<name>A0ABS5BUV9_9BACT</name>
<evidence type="ECO:0000256" key="1">
    <source>
        <dbReference type="SAM" id="SignalP"/>
    </source>
</evidence>
<feature type="signal peptide" evidence="1">
    <location>
        <begin position="1"/>
        <end position="20"/>
    </location>
</feature>